<reference evidence="1" key="2">
    <citation type="journal article" date="2015" name="Fish Shellfish Immunol.">
        <title>Early steps in the European eel (Anguilla anguilla)-Vibrio vulnificus interaction in the gills: Role of the RtxA13 toxin.</title>
        <authorList>
            <person name="Callol A."/>
            <person name="Pajuelo D."/>
            <person name="Ebbesson L."/>
            <person name="Teles M."/>
            <person name="MacKenzie S."/>
            <person name="Amaro C."/>
        </authorList>
    </citation>
    <scope>NUCLEOTIDE SEQUENCE</scope>
</reference>
<sequence>MYCMYVYFVYTYLCVLGKVHNVSRKQESFKSQEHVCQVWSVTGESPAHSLQS</sequence>
<proteinExistence type="predicted"/>
<dbReference type="EMBL" id="GBXM01027098">
    <property type="protein sequence ID" value="JAH81479.1"/>
    <property type="molecule type" value="Transcribed_RNA"/>
</dbReference>
<reference evidence="1" key="1">
    <citation type="submission" date="2014-11" db="EMBL/GenBank/DDBJ databases">
        <authorList>
            <person name="Amaro Gonzalez C."/>
        </authorList>
    </citation>
    <scope>NUCLEOTIDE SEQUENCE</scope>
</reference>
<protein>
    <submittedName>
        <fullName evidence="1">Uncharacterized protein</fullName>
    </submittedName>
</protein>
<name>A0A0E9VTM0_ANGAN</name>
<accession>A0A0E9VTM0</accession>
<dbReference type="AlphaFoldDB" id="A0A0E9VTM0"/>
<evidence type="ECO:0000313" key="1">
    <source>
        <dbReference type="EMBL" id="JAH81479.1"/>
    </source>
</evidence>
<organism evidence="1">
    <name type="scientific">Anguilla anguilla</name>
    <name type="common">European freshwater eel</name>
    <name type="synonym">Muraena anguilla</name>
    <dbReference type="NCBI Taxonomy" id="7936"/>
    <lineage>
        <taxon>Eukaryota</taxon>
        <taxon>Metazoa</taxon>
        <taxon>Chordata</taxon>
        <taxon>Craniata</taxon>
        <taxon>Vertebrata</taxon>
        <taxon>Euteleostomi</taxon>
        <taxon>Actinopterygii</taxon>
        <taxon>Neopterygii</taxon>
        <taxon>Teleostei</taxon>
        <taxon>Anguilliformes</taxon>
        <taxon>Anguillidae</taxon>
        <taxon>Anguilla</taxon>
    </lineage>
</organism>